<organism evidence="4 5">
    <name type="scientific">Haematococcus lacustris</name>
    <name type="common">Green alga</name>
    <name type="synonym">Haematococcus pluvialis</name>
    <dbReference type="NCBI Taxonomy" id="44745"/>
    <lineage>
        <taxon>Eukaryota</taxon>
        <taxon>Viridiplantae</taxon>
        <taxon>Chlorophyta</taxon>
        <taxon>core chlorophytes</taxon>
        <taxon>Chlorophyceae</taxon>
        <taxon>CS clade</taxon>
        <taxon>Chlamydomonadales</taxon>
        <taxon>Haematococcaceae</taxon>
        <taxon>Haematococcus</taxon>
    </lineage>
</organism>
<feature type="non-terminal residue" evidence="4">
    <location>
        <position position="287"/>
    </location>
</feature>
<feature type="non-terminal residue" evidence="4">
    <location>
        <position position="1"/>
    </location>
</feature>
<evidence type="ECO:0000256" key="1">
    <source>
        <dbReference type="SAM" id="MobiDB-lite"/>
    </source>
</evidence>
<dbReference type="Proteomes" id="UP000485058">
    <property type="component" value="Unassembled WGS sequence"/>
</dbReference>
<feature type="compositionally biased region" description="Gly residues" evidence="1">
    <location>
        <begin position="7"/>
        <end position="16"/>
    </location>
</feature>
<proteinExistence type="predicted"/>
<dbReference type="AlphaFoldDB" id="A0A699Z028"/>
<keyword evidence="5" id="KW-1185">Reference proteome</keyword>
<reference evidence="4 5" key="1">
    <citation type="submission" date="2020-02" db="EMBL/GenBank/DDBJ databases">
        <title>Draft genome sequence of Haematococcus lacustris strain NIES-144.</title>
        <authorList>
            <person name="Morimoto D."/>
            <person name="Nakagawa S."/>
            <person name="Yoshida T."/>
            <person name="Sawayama S."/>
        </authorList>
    </citation>
    <scope>NUCLEOTIDE SEQUENCE [LARGE SCALE GENOMIC DNA]</scope>
    <source>
        <strain evidence="4 5">NIES-144</strain>
    </source>
</reference>
<accession>A0A699Z028</accession>
<feature type="domain" description="DNA2/NAM7 helicase-like C-terminal" evidence="3">
    <location>
        <begin position="230"/>
        <end position="283"/>
    </location>
</feature>
<dbReference type="GO" id="GO:0004386">
    <property type="term" value="F:helicase activity"/>
    <property type="evidence" value="ECO:0007669"/>
    <property type="project" value="InterPro"/>
</dbReference>
<dbReference type="Gene3D" id="3.40.50.300">
    <property type="entry name" value="P-loop containing nucleotide triphosphate hydrolases"/>
    <property type="match status" value="2"/>
</dbReference>
<gene>
    <name evidence="4" type="ORF">HaLaN_10981</name>
</gene>
<feature type="compositionally biased region" description="Acidic residues" evidence="1">
    <location>
        <begin position="21"/>
        <end position="40"/>
    </location>
</feature>
<dbReference type="Pfam" id="PF13086">
    <property type="entry name" value="AAA_11"/>
    <property type="match status" value="1"/>
</dbReference>
<evidence type="ECO:0000313" key="5">
    <source>
        <dbReference type="Proteomes" id="UP000485058"/>
    </source>
</evidence>
<comment type="caution">
    <text evidence="4">The sequence shown here is derived from an EMBL/GenBank/DDBJ whole genome shotgun (WGS) entry which is preliminary data.</text>
</comment>
<feature type="region of interest" description="Disordered" evidence="1">
    <location>
        <begin position="146"/>
        <end position="168"/>
    </location>
</feature>
<dbReference type="EMBL" id="BLLF01000774">
    <property type="protein sequence ID" value="GFH14855.1"/>
    <property type="molecule type" value="Genomic_DNA"/>
</dbReference>
<dbReference type="PANTHER" id="PTHR10887">
    <property type="entry name" value="DNA2/NAM7 HELICASE FAMILY"/>
    <property type="match status" value="1"/>
</dbReference>
<evidence type="ECO:0000313" key="4">
    <source>
        <dbReference type="EMBL" id="GFH14855.1"/>
    </source>
</evidence>
<dbReference type="InterPro" id="IPR027417">
    <property type="entry name" value="P-loop_NTPase"/>
</dbReference>
<evidence type="ECO:0000259" key="2">
    <source>
        <dbReference type="Pfam" id="PF13086"/>
    </source>
</evidence>
<feature type="domain" description="DNA2/NAM7 helicase helicase" evidence="2">
    <location>
        <begin position="187"/>
        <end position="209"/>
    </location>
</feature>
<protein>
    <submittedName>
        <fullName evidence="4">Uncharacterized protein</fullName>
    </submittedName>
</protein>
<dbReference type="InterPro" id="IPR045055">
    <property type="entry name" value="DNA2/NAM7-like"/>
</dbReference>
<sequence length="287" mass="29866">MRAAAATGGGAGAGGGKGEECGSDDMDFAVADDSEFDGDGGETRGGGRRGRDGDANGARPEGLPSEASDHEALRNVRYQMRKKRAELEEVCREARGGRKVLEHAKRELRQAVIRAAEVVVCTLSAAAGEMVGVQWLAPVASVGNAHTASHSSRNGAGLPPLPTGHGRPAVATSAQVVATGPGGAPLFDALVIDEAAQALEPATLIPFTLLKPGAKLPPTVLSRAATKAGLSQSLFVRLQQCKVPVTMLAEQYRMHPAIARFPSDHFYAGALRNGVTAEQRQAPWHLA</sequence>
<dbReference type="Pfam" id="PF13087">
    <property type="entry name" value="AAA_12"/>
    <property type="match status" value="1"/>
</dbReference>
<feature type="region of interest" description="Disordered" evidence="1">
    <location>
        <begin position="1"/>
        <end position="71"/>
    </location>
</feature>
<dbReference type="PANTHER" id="PTHR10887:SF495">
    <property type="entry name" value="HELICASE SENATAXIN ISOFORM X1-RELATED"/>
    <property type="match status" value="1"/>
</dbReference>
<evidence type="ECO:0000259" key="3">
    <source>
        <dbReference type="Pfam" id="PF13087"/>
    </source>
</evidence>
<name>A0A699Z028_HAELA</name>
<dbReference type="InterPro" id="IPR041677">
    <property type="entry name" value="DNA2/NAM7_AAA_11"/>
</dbReference>
<dbReference type="InterPro" id="IPR041679">
    <property type="entry name" value="DNA2/NAM7-like_C"/>
</dbReference>
<dbReference type="SUPFAM" id="SSF52540">
    <property type="entry name" value="P-loop containing nucleoside triphosphate hydrolases"/>
    <property type="match status" value="1"/>
</dbReference>